<feature type="region of interest" description="Disordered" evidence="1">
    <location>
        <begin position="1"/>
        <end position="26"/>
    </location>
</feature>
<name>A0A4Y2SWF5_ARAVE</name>
<gene>
    <name evidence="2" type="ORF">AVEN_50948_1</name>
</gene>
<evidence type="ECO:0000256" key="1">
    <source>
        <dbReference type="SAM" id="MobiDB-lite"/>
    </source>
</evidence>
<proteinExistence type="predicted"/>
<accession>A0A4Y2SWF5</accession>
<evidence type="ECO:0000313" key="3">
    <source>
        <dbReference type="Proteomes" id="UP000499080"/>
    </source>
</evidence>
<protein>
    <submittedName>
        <fullName evidence="2">Uncharacterized protein</fullName>
    </submittedName>
</protein>
<keyword evidence="3" id="KW-1185">Reference proteome</keyword>
<sequence>MRTWREGGPETSRLRANRGRGESGCGKVRWGAPTVRPEILYDQPIEWSIPFSQSPLPVYPPGASLETILTIEGLKRQIDELQNTLACLVDVRVPKRFGVRSGDCEYF</sequence>
<organism evidence="2 3">
    <name type="scientific">Araneus ventricosus</name>
    <name type="common">Orbweaver spider</name>
    <name type="synonym">Epeira ventricosa</name>
    <dbReference type="NCBI Taxonomy" id="182803"/>
    <lineage>
        <taxon>Eukaryota</taxon>
        <taxon>Metazoa</taxon>
        <taxon>Ecdysozoa</taxon>
        <taxon>Arthropoda</taxon>
        <taxon>Chelicerata</taxon>
        <taxon>Arachnida</taxon>
        <taxon>Araneae</taxon>
        <taxon>Araneomorphae</taxon>
        <taxon>Entelegynae</taxon>
        <taxon>Araneoidea</taxon>
        <taxon>Araneidae</taxon>
        <taxon>Araneus</taxon>
    </lineage>
</organism>
<dbReference type="EMBL" id="BGPR01024520">
    <property type="protein sequence ID" value="GBN92672.1"/>
    <property type="molecule type" value="Genomic_DNA"/>
</dbReference>
<comment type="caution">
    <text evidence="2">The sequence shown here is derived from an EMBL/GenBank/DDBJ whole genome shotgun (WGS) entry which is preliminary data.</text>
</comment>
<dbReference type="Proteomes" id="UP000499080">
    <property type="component" value="Unassembled WGS sequence"/>
</dbReference>
<evidence type="ECO:0000313" key="2">
    <source>
        <dbReference type="EMBL" id="GBN92672.1"/>
    </source>
</evidence>
<dbReference type="AlphaFoldDB" id="A0A4Y2SWF5"/>
<reference evidence="2 3" key="1">
    <citation type="journal article" date="2019" name="Sci. Rep.">
        <title>Orb-weaving spider Araneus ventricosus genome elucidates the spidroin gene catalogue.</title>
        <authorList>
            <person name="Kono N."/>
            <person name="Nakamura H."/>
            <person name="Ohtoshi R."/>
            <person name="Moran D.A.P."/>
            <person name="Shinohara A."/>
            <person name="Yoshida Y."/>
            <person name="Fujiwara M."/>
            <person name="Mori M."/>
            <person name="Tomita M."/>
            <person name="Arakawa K."/>
        </authorList>
    </citation>
    <scope>NUCLEOTIDE SEQUENCE [LARGE SCALE GENOMIC DNA]</scope>
</reference>